<proteinExistence type="predicted"/>
<name>A0AAX4J7T7_9CAUD</name>
<evidence type="ECO:0000313" key="2">
    <source>
        <dbReference type="Proteomes" id="UP001432109"/>
    </source>
</evidence>
<dbReference type="Proteomes" id="UP001432109">
    <property type="component" value="Segment"/>
</dbReference>
<protein>
    <submittedName>
        <fullName evidence="1">Uncharacterized protein</fullName>
    </submittedName>
</protein>
<dbReference type="EMBL" id="PP034390">
    <property type="protein sequence ID" value="WRW34766.1"/>
    <property type="molecule type" value="Genomic_DNA"/>
</dbReference>
<reference evidence="1" key="1">
    <citation type="submission" date="2023-12" db="EMBL/GenBank/DDBJ databases">
        <title>Isolation and Characterisation of Novel Lytic Bacteriophages for therapeutic applications in Prosthetic Joint Infections.</title>
        <authorList>
            <person name="Burton N."/>
            <person name="Melo L.D.R."/>
            <person name="Pearce B."/>
            <person name="Tadesse M.D."/>
            <person name="Vryonis E."/>
            <person name="Sagona A."/>
        </authorList>
    </citation>
    <scope>NUCLEOTIDE SEQUENCE</scope>
</reference>
<evidence type="ECO:0000313" key="1">
    <source>
        <dbReference type="EMBL" id="WRW34766.1"/>
    </source>
</evidence>
<organism evidence="1 2">
    <name type="scientific">Staphylococcus phage CF5</name>
    <dbReference type="NCBI Taxonomy" id="3113739"/>
    <lineage>
        <taxon>Viruses</taxon>
        <taxon>Duplodnaviria</taxon>
        <taxon>Heunggongvirae</taxon>
        <taxon>Uroviricota</taxon>
        <taxon>Caudoviricetes</taxon>
        <taxon>Herelleviridae</taxon>
        <taxon>Twortvirinae</taxon>
        <taxon>Silviavirus</taxon>
    </lineage>
</organism>
<sequence length="61" mass="6992">MASSKQLYYINSLVGKALLNDKVLGRQDLWNQLGLLEDTKLEDLDNKQTSEVIKKLNELNE</sequence>
<gene>
    <name evidence="1" type="ORF">CF5_0064</name>
</gene>
<accession>A0AAX4J7T7</accession>